<gene>
    <name evidence="1" type="ordered locus">ECL_02860</name>
</gene>
<dbReference type="AlphaFoldDB" id="A0A0H3CPB8"/>
<evidence type="ECO:0000313" key="2">
    <source>
        <dbReference type="Proteomes" id="UP000002363"/>
    </source>
</evidence>
<sequence length="77" mass="8015">MQTTRMFLPVNQSGTDLLAMLAKATEEGKAASADLCSARLDKLAAYAANEGLSAAEIVELIREEAAAICSKGGAAWQ</sequence>
<dbReference type="EMBL" id="CP001918">
    <property type="protein sequence ID" value="ADF62399.1"/>
    <property type="molecule type" value="Genomic_DNA"/>
</dbReference>
<reference evidence="1 2" key="1">
    <citation type="journal article" date="2010" name="J. Bacteriol.">
        <title>Complete genome sequence of Enterobacter cloacae subsp. cloacae type strain ATCC 13047.</title>
        <authorList>
            <person name="Ren Y."/>
            <person name="Ren Y."/>
            <person name="Zhou Z."/>
            <person name="Guo X."/>
            <person name="Li Y."/>
            <person name="Feng L."/>
            <person name="Wang L."/>
        </authorList>
    </citation>
    <scope>NUCLEOTIDE SEQUENCE [LARGE SCALE GENOMIC DNA]</scope>
    <source>
        <strain evidence="2">ATCC 13047 / DSM 30054 / NBRC 13535 / NCTC 10005 / WDCM 00083 / NCDC 279-56</strain>
    </source>
</reference>
<dbReference type="Pfam" id="PF10809">
    <property type="entry name" value="DUF2732"/>
    <property type="match status" value="1"/>
</dbReference>
<proteinExistence type="predicted"/>
<keyword evidence="2" id="KW-1185">Reference proteome</keyword>
<organism evidence="1 2">
    <name type="scientific">Enterobacter cloacae subsp. cloacae (strain ATCC 13047 / DSM 30054 / NBRC 13535 / NCTC 10005 / WDCM 00083 / NCDC 279-56)</name>
    <dbReference type="NCBI Taxonomy" id="716541"/>
    <lineage>
        <taxon>Bacteria</taxon>
        <taxon>Pseudomonadati</taxon>
        <taxon>Pseudomonadota</taxon>
        <taxon>Gammaproteobacteria</taxon>
        <taxon>Enterobacterales</taxon>
        <taxon>Enterobacteriaceae</taxon>
        <taxon>Enterobacter</taxon>
        <taxon>Enterobacter cloacae complex</taxon>
    </lineage>
</organism>
<dbReference type="PATRIC" id="fig|716541.4.peg.3034"/>
<dbReference type="Proteomes" id="UP000002363">
    <property type="component" value="Chromosome"/>
</dbReference>
<name>A0A0H3CPB8_ENTCC</name>
<dbReference type="EnsemblBacteria" id="ADF62399">
    <property type="protein sequence ID" value="ADF62399"/>
    <property type="gene ID" value="ECL_02860"/>
</dbReference>
<accession>A0A0H3CPB8</accession>
<dbReference type="KEGG" id="enc:ECL_02860"/>
<dbReference type="OrthoDB" id="6611527at2"/>
<dbReference type="InterPro" id="IPR020126">
    <property type="entry name" value="DUF2732"/>
</dbReference>
<protein>
    <submittedName>
        <fullName evidence="1">Putative phage protein</fullName>
    </submittedName>
</protein>
<dbReference type="STRING" id="716541.ECL_02860"/>
<evidence type="ECO:0000313" key="1">
    <source>
        <dbReference type="EMBL" id="ADF62399.1"/>
    </source>
</evidence>
<dbReference type="RefSeq" id="WP_013097407.1">
    <property type="nucleotide sequence ID" value="NC_014121.1"/>
</dbReference>
<dbReference type="HOGENOM" id="CLU_198169_0_0_6"/>